<dbReference type="Pfam" id="PF13426">
    <property type="entry name" value="PAS_9"/>
    <property type="match status" value="1"/>
</dbReference>
<dbReference type="PROSITE" id="PS50109">
    <property type="entry name" value="HIS_KIN"/>
    <property type="match status" value="1"/>
</dbReference>
<keyword evidence="4" id="KW-0808">Transferase</keyword>
<dbReference type="InterPro" id="IPR036097">
    <property type="entry name" value="HisK_dim/P_sf"/>
</dbReference>
<dbReference type="EC" id="2.7.13.3" evidence="2"/>
<evidence type="ECO:0000259" key="8">
    <source>
        <dbReference type="PROSITE" id="PS50113"/>
    </source>
</evidence>
<dbReference type="InterPro" id="IPR036890">
    <property type="entry name" value="HATPase_C_sf"/>
</dbReference>
<dbReference type="SUPFAM" id="SSF47384">
    <property type="entry name" value="Homodimeric domain of signal transducing histidine kinase"/>
    <property type="match status" value="1"/>
</dbReference>
<dbReference type="NCBIfam" id="TIGR00229">
    <property type="entry name" value="sensory_box"/>
    <property type="match status" value="1"/>
</dbReference>
<dbReference type="InterPro" id="IPR052162">
    <property type="entry name" value="Sensor_kinase/Photoreceptor"/>
</dbReference>
<dbReference type="SMART" id="SM00387">
    <property type="entry name" value="HATPase_c"/>
    <property type="match status" value="1"/>
</dbReference>
<dbReference type="InterPro" id="IPR035965">
    <property type="entry name" value="PAS-like_dom_sf"/>
</dbReference>
<dbReference type="PROSITE" id="PS50112">
    <property type="entry name" value="PAS"/>
    <property type="match status" value="1"/>
</dbReference>
<evidence type="ECO:0000256" key="3">
    <source>
        <dbReference type="ARBA" id="ARBA00022553"/>
    </source>
</evidence>
<dbReference type="Gene3D" id="3.30.450.20">
    <property type="entry name" value="PAS domain"/>
    <property type="match status" value="3"/>
</dbReference>
<dbReference type="SUPFAM" id="SSF55785">
    <property type="entry name" value="PYP-like sensor domain (PAS domain)"/>
    <property type="match status" value="1"/>
</dbReference>
<accession>Q2W4Y0</accession>
<feature type="domain" description="PAS" evidence="7">
    <location>
        <begin position="353"/>
        <end position="381"/>
    </location>
</feature>
<dbReference type="PROSITE" id="PS50113">
    <property type="entry name" value="PAC"/>
    <property type="match status" value="1"/>
</dbReference>
<dbReference type="KEGG" id="mag:amb2291"/>
<dbReference type="AlphaFoldDB" id="Q2W4Y0"/>
<dbReference type="GO" id="GO:0000155">
    <property type="term" value="F:phosphorelay sensor kinase activity"/>
    <property type="evidence" value="ECO:0007669"/>
    <property type="project" value="InterPro"/>
</dbReference>
<dbReference type="SMART" id="SM00086">
    <property type="entry name" value="PAC"/>
    <property type="match status" value="1"/>
</dbReference>
<feature type="domain" description="PAC" evidence="8">
    <location>
        <begin position="400"/>
        <end position="454"/>
    </location>
</feature>
<sequence length="690" mass="74694">MPVNPVFSRRLISAVVVFGVGMALAVAVSTTLGLLAGRQEAISGAEAVARNLSRSLTESVERSINSIDVTLASVAELALEQGMKAKGFDLRAPVAQRLTFIPYLRQILVVRADGAVLFDSADQSDGRSLDLGGLLAEHERLPRPLVIGLPVDGRFIGAGTRGGGHRTIPVSRAIRGAEGRILGLVIGAVNPDYFVASFQGIEAESGAHTHLWRFDGLLLAGAGGSDDFHQDRGSDNPLFTRYLKEAEMGTFLGTWGDGETWITSYRTTLSWPLVVSVSISQNTALEGWTRSVETIAWPVAAVTLIVLGLTAAMAGMLRKRGRDEARLRLSDMVLSNVSNGVTIAEVGRGDLPLIYANPAFEHITGYLAKNVLGRNARFLHEFDPGQPGLDDIRAALAEGVPVSVVLRNQRADGTLFWNQLSLSPMRGTDGKLTHWVGVQRDITEQEEARASLAKAYDDVAHYSEDLERFSFVLAHHLQEPARQMRLQAQVLLQRIEDMPDTGAEQPAHLIIEAAKRLVDILRDVQAYLAIERQPVAGGTASSESALAAALNRFIDSERIGPVTVERGLLPRAGVPQKYLDDLFEILIENAVRFRHAERPLHLRIGAESHPDGWLFKVEDNGIGIDPGYHERVFVALERLHTGTTYGGTGIGLAIARKITETLGGRIWVQSDGTSGTAILFTLPMTPGGVV</sequence>
<evidence type="ECO:0000313" key="10">
    <source>
        <dbReference type="Proteomes" id="UP000007058"/>
    </source>
</evidence>
<keyword evidence="5 9" id="KW-0418">Kinase</keyword>
<dbReference type="PRINTS" id="PR00344">
    <property type="entry name" value="BCTRLSENSOR"/>
</dbReference>
<dbReference type="PANTHER" id="PTHR43304">
    <property type="entry name" value="PHYTOCHROME-LIKE PROTEIN CPH1"/>
    <property type="match status" value="1"/>
</dbReference>
<name>Q2W4Y0_PARM1</name>
<dbReference type="STRING" id="342108.amb2291"/>
<dbReference type="CDD" id="cd00130">
    <property type="entry name" value="PAS"/>
    <property type="match status" value="1"/>
</dbReference>
<dbReference type="Proteomes" id="UP000007058">
    <property type="component" value="Chromosome"/>
</dbReference>
<feature type="domain" description="Histidine kinase" evidence="6">
    <location>
        <begin position="472"/>
        <end position="686"/>
    </location>
</feature>
<evidence type="ECO:0000256" key="5">
    <source>
        <dbReference type="ARBA" id="ARBA00022777"/>
    </source>
</evidence>
<dbReference type="InterPro" id="IPR054327">
    <property type="entry name" value="His-kinase-like_sensor"/>
</dbReference>
<evidence type="ECO:0000256" key="1">
    <source>
        <dbReference type="ARBA" id="ARBA00000085"/>
    </source>
</evidence>
<dbReference type="InterPro" id="IPR003594">
    <property type="entry name" value="HATPase_dom"/>
</dbReference>
<dbReference type="InterPro" id="IPR000014">
    <property type="entry name" value="PAS"/>
</dbReference>
<dbReference type="InterPro" id="IPR000700">
    <property type="entry name" value="PAS-assoc_C"/>
</dbReference>
<dbReference type="InterPro" id="IPR001610">
    <property type="entry name" value="PAC"/>
</dbReference>
<dbReference type="Pfam" id="PF22588">
    <property type="entry name" value="dCache_1_like"/>
    <property type="match status" value="1"/>
</dbReference>
<dbReference type="SMR" id="Q2W4Y0"/>
<evidence type="ECO:0000259" key="7">
    <source>
        <dbReference type="PROSITE" id="PS50112"/>
    </source>
</evidence>
<dbReference type="Pfam" id="PF02518">
    <property type="entry name" value="HATPase_c"/>
    <property type="match status" value="1"/>
</dbReference>
<reference evidence="9 10" key="1">
    <citation type="journal article" date="2005" name="DNA Res.">
        <title>Complete genome sequence of the facultative anaerobic magnetotactic bacterium Magnetospirillum sp. strain AMB-1.</title>
        <authorList>
            <person name="Matsunaga T."/>
            <person name="Okamura Y."/>
            <person name="Fukuda Y."/>
            <person name="Wahyudi A.T."/>
            <person name="Murase Y."/>
            <person name="Takeyama H."/>
        </authorList>
    </citation>
    <scope>NUCLEOTIDE SEQUENCE [LARGE SCALE GENOMIC DNA]</scope>
    <source>
        <strain evidence="10">ATCC 700264 / AMB-1</strain>
    </source>
</reference>
<dbReference type="Gene3D" id="3.30.565.10">
    <property type="entry name" value="Histidine kinase-like ATPase, C-terminal domain"/>
    <property type="match status" value="1"/>
</dbReference>
<protein>
    <recommendedName>
        <fullName evidence="2">histidine kinase</fullName>
        <ecNumber evidence="2">2.7.13.3</ecNumber>
    </recommendedName>
</protein>
<dbReference type="PANTHER" id="PTHR43304:SF1">
    <property type="entry name" value="PAC DOMAIN-CONTAINING PROTEIN"/>
    <property type="match status" value="1"/>
</dbReference>
<dbReference type="SUPFAM" id="SSF55874">
    <property type="entry name" value="ATPase domain of HSP90 chaperone/DNA topoisomerase II/histidine kinase"/>
    <property type="match status" value="1"/>
</dbReference>
<dbReference type="CDD" id="cd12915">
    <property type="entry name" value="PDC2_DGC_like"/>
    <property type="match status" value="1"/>
</dbReference>
<evidence type="ECO:0000259" key="6">
    <source>
        <dbReference type="PROSITE" id="PS50109"/>
    </source>
</evidence>
<gene>
    <name evidence="9" type="ordered locus">amb2291</name>
</gene>
<dbReference type="CDD" id="cd12914">
    <property type="entry name" value="PDC1_DGC_like"/>
    <property type="match status" value="1"/>
</dbReference>
<organism evidence="9 10">
    <name type="scientific">Paramagnetospirillum magneticum (strain ATCC 700264 / AMB-1)</name>
    <name type="common">Magnetospirillum magneticum</name>
    <dbReference type="NCBI Taxonomy" id="342108"/>
    <lineage>
        <taxon>Bacteria</taxon>
        <taxon>Pseudomonadati</taxon>
        <taxon>Pseudomonadota</taxon>
        <taxon>Alphaproteobacteria</taxon>
        <taxon>Rhodospirillales</taxon>
        <taxon>Magnetospirillaceae</taxon>
        <taxon>Paramagnetospirillum</taxon>
    </lineage>
</organism>
<evidence type="ECO:0000313" key="9">
    <source>
        <dbReference type="EMBL" id="BAE51095.1"/>
    </source>
</evidence>
<proteinExistence type="predicted"/>
<keyword evidence="3" id="KW-0597">Phosphoprotein</keyword>
<keyword evidence="10" id="KW-1185">Reference proteome</keyword>
<evidence type="ECO:0000256" key="2">
    <source>
        <dbReference type="ARBA" id="ARBA00012438"/>
    </source>
</evidence>
<dbReference type="EMBL" id="AP007255">
    <property type="protein sequence ID" value="BAE51095.1"/>
    <property type="molecule type" value="Genomic_DNA"/>
</dbReference>
<evidence type="ECO:0000256" key="4">
    <source>
        <dbReference type="ARBA" id="ARBA00022679"/>
    </source>
</evidence>
<comment type="catalytic activity">
    <reaction evidence="1">
        <text>ATP + protein L-histidine = ADP + protein N-phospho-L-histidine.</text>
        <dbReference type="EC" id="2.7.13.3"/>
    </reaction>
</comment>
<dbReference type="InterPro" id="IPR005467">
    <property type="entry name" value="His_kinase_dom"/>
</dbReference>
<dbReference type="HOGENOM" id="CLU_000445_114_21_5"/>
<dbReference type="InterPro" id="IPR004358">
    <property type="entry name" value="Sig_transdc_His_kin-like_C"/>
</dbReference>